<dbReference type="EMBL" id="KN838906">
    <property type="protein sequence ID" value="KIJ92476.1"/>
    <property type="molecule type" value="Genomic_DNA"/>
</dbReference>
<evidence type="ECO:0000313" key="1">
    <source>
        <dbReference type="EMBL" id="KIJ92476.1"/>
    </source>
</evidence>
<sequence length="111" mass="13000">MHPYLSSREPWDETYTNEEGQAIYKTSTPWRSLGKRMIIDRITLNPSNVELKAHMAEVQYNLLTSSRIKFDKIRRGRHISKMTHSLTELTCTLRTIKVTHRVVITVVGPYR</sequence>
<protein>
    <submittedName>
        <fullName evidence="1">Uncharacterized protein</fullName>
    </submittedName>
</protein>
<gene>
    <name evidence="1" type="ORF">K443DRAFT_435240</name>
</gene>
<dbReference type="HOGENOM" id="CLU_2158829_0_0_1"/>
<dbReference type="AlphaFoldDB" id="A0A0C9X4B7"/>
<accession>A0A0C9X4B7</accession>
<dbReference type="OrthoDB" id="3360976at2759"/>
<reference evidence="2" key="2">
    <citation type="submission" date="2015-01" db="EMBL/GenBank/DDBJ databases">
        <title>Evolutionary Origins and Diversification of the Mycorrhizal Mutualists.</title>
        <authorList>
            <consortium name="DOE Joint Genome Institute"/>
            <consortium name="Mycorrhizal Genomics Consortium"/>
            <person name="Kohler A."/>
            <person name="Kuo A."/>
            <person name="Nagy L.G."/>
            <person name="Floudas D."/>
            <person name="Copeland A."/>
            <person name="Barry K.W."/>
            <person name="Cichocki N."/>
            <person name="Veneault-Fourrey C."/>
            <person name="LaButti K."/>
            <person name="Lindquist E.A."/>
            <person name="Lipzen A."/>
            <person name="Lundell T."/>
            <person name="Morin E."/>
            <person name="Murat C."/>
            <person name="Riley R."/>
            <person name="Ohm R."/>
            <person name="Sun H."/>
            <person name="Tunlid A."/>
            <person name="Henrissat B."/>
            <person name="Grigoriev I.V."/>
            <person name="Hibbett D.S."/>
            <person name="Martin F."/>
        </authorList>
    </citation>
    <scope>NUCLEOTIDE SEQUENCE [LARGE SCALE GENOMIC DNA]</scope>
    <source>
        <strain evidence="2">LaAM-08-1</strain>
    </source>
</reference>
<proteinExistence type="predicted"/>
<name>A0A0C9X4B7_9AGAR</name>
<keyword evidence="2" id="KW-1185">Reference proteome</keyword>
<organism evidence="1 2">
    <name type="scientific">Laccaria amethystina LaAM-08-1</name>
    <dbReference type="NCBI Taxonomy" id="1095629"/>
    <lineage>
        <taxon>Eukaryota</taxon>
        <taxon>Fungi</taxon>
        <taxon>Dikarya</taxon>
        <taxon>Basidiomycota</taxon>
        <taxon>Agaricomycotina</taxon>
        <taxon>Agaricomycetes</taxon>
        <taxon>Agaricomycetidae</taxon>
        <taxon>Agaricales</taxon>
        <taxon>Agaricineae</taxon>
        <taxon>Hydnangiaceae</taxon>
        <taxon>Laccaria</taxon>
    </lineage>
</organism>
<reference evidence="1 2" key="1">
    <citation type="submission" date="2014-04" db="EMBL/GenBank/DDBJ databases">
        <authorList>
            <consortium name="DOE Joint Genome Institute"/>
            <person name="Kuo A."/>
            <person name="Kohler A."/>
            <person name="Nagy L.G."/>
            <person name="Floudas D."/>
            <person name="Copeland A."/>
            <person name="Barry K.W."/>
            <person name="Cichocki N."/>
            <person name="Veneault-Fourrey C."/>
            <person name="LaButti K."/>
            <person name="Lindquist E.A."/>
            <person name="Lipzen A."/>
            <person name="Lundell T."/>
            <person name="Morin E."/>
            <person name="Murat C."/>
            <person name="Sun H."/>
            <person name="Tunlid A."/>
            <person name="Henrissat B."/>
            <person name="Grigoriev I.V."/>
            <person name="Hibbett D.S."/>
            <person name="Martin F."/>
            <person name="Nordberg H.P."/>
            <person name="Cantor M.N."/>
            <person name="Hua S.X."/>
        </authorList>
    </citation>
    <scope>NUCLEOTIDE SEQUENCE [LARGE SCALE GENOMIC DNA]</scope>
    <source>
        <strain evidence="1 2">LaAM-08-1</strain>
    </source>
</reference>
<evidence type="ECO:0000313" key="2">
    <source>
        <dbReference type="Proteomes" id="UP000054477"/>
    </source>
</evidence>
<dbReference type="Proteomes" id="UP000054477">
    <property type="component" value="Unassembled WGS sequence"/>
</dbReference>